<comment type="caution">
    <text evidence="1">The sequence shown here is derived from an EMBL/GenBank/DDBJ whole genome shotgun (WGS) entry which is preliminary data.</text>
</comment>
<dbReference type="Proteomes" id="UP001596175">
    <property type="component" value="Unassembled WGS sequence"/>
</dbReference>
<name>A0ABV9ZA62_9PSEU</name>
<reference evidence="2" key="1">
    <citation type="journal article" date="2019" name="Int. J. Syst. Evol. Microbiol.">
        <title>The Global Catalogue of Microorganisms (GCM) 10K type strain sequencing project: providing services to taxonomists for standard genome sequencing and annotation.</title>
        <authorList>
            <consortium name="The Broad Institute Genomics Platform"/>
            <consortium name="The Broad Institute Genome Sequencing Center for Infectious Disease"/>
            <person name="Wu L."/>
            <person name="Ma J."/>
        </authorList>
    </citation>
    <scope>NUCLEOTIDE SEQUENCE [LARGE SCALE GENOMIC DNA]</scope>
    <source>
        <strain evidence="2">XZYJ18</strain>
    </source>
</reference>
<keyword evidence="2" id="KW-1185">Reference proteome</keyword>
<dbReference type="RefSeq" id="WP_378019214.1">
    <property type="nucleotide sequence ID" value="NZ_JBHSKG010000001.1"/>
</dbReference>
<dbReference type="InterPro" id="IPR045920">
    <property type="entry name" value="DUF6339"/>
</dbReference>
<sequence>MSQLVRRRHGEIVGTDVFDELMVEFVRRRVDGAWDEDRAASDRWLAPRLHFALRLTRSEAADRLMWAWIANRYLEVVQWRWSDAKGDVAVDRLVGPIHKQAFARLWWGAELFRDGTDYRTVERAFVLQDLPNSYLHRPLVRCRSLALGLLEVLVPTTADGSGGSASEVNELARVLNLVTAGCPPEVETGFQQDDRSGYLRWVGRGVPRPTSWQPLPAGPDVEDTTPESVAAGAEIARRGRELAQKAVAEGAHRD</sequence>
<accession>A0ABV9ZA62</accession>
<gene>
    <name evidence="1" type="ORF">ACFPK1_02000</name>
</gene>
<protein>
    <submittedName>
        <fullName evidence="1">DUF6339 family protein</fullName>
    </submittedName>
</protein>
<proteinExistence type="predicted"/>
<evidence type="ECO:0000313" key="2">
    <source>
        <dbReference type="Proteomes" id="UP001596175"/>
    </source>
</evidence>
<dbReference type="Pfam" id="PF19866">
    <property type="entry name" value="DUF6339"/>
    <property type="match status" value="1"/>
</dbReference>
<dbReference type="EMBL" id="JBHSKG010000001">
    <property type="protein sequence ID" value="MFC5136993.1"/>
    <property type="molecule type" value="Genomic_DNA"/>
</dbReference>
<evidence type="ECO:0000313" key="1">
    <source>
        <dbReference type="EMBL" id="MFC5136993.1"/>
    </source>
</evidence>
<organism evidence="1 2">
    <name type="scientific">Actinomycetospora rhizophila</name>
    <dbReference type="NCBI Taxonomy" id="1416876"/>
    <lineage>
        <taxon>Bacteria</taxon>
        <taxon>Bacillati</taxon>
        <taxon>Actinomycetota</taxon>
        <taxon>Actinomycetes</taxon>
        <taxon>Pseudonocardiales</taxon>
        <taxon>Pseudonocardiaceae</taxon>
        <taxon>Actinomycetospora</taxon>
    </lineage>
</organism>